<dbReference type="RefSeq" id="WP_131499493.1">
    <property type="nucleotide sequence ID" value="NZ_SJKC01000007.1"/>
</dbReference>
<protein>
    <submittedName>
        <fullName evidence="8">Aldo/keto reductase</fullName>
    </submittedName>
</protein>
<evidence type="ECO:0000259" key="7">
    <source>
        <dbReference type="Pfam" id="PF00248"/>
    </source>
</evidence>
<dbReference type="CDD" id="cd19071">
    <property type="entry name" value="AKR_AKR1-5-like"/>
    <property type="match status" value="1"/>
</dbReference>
<dbReference type="Proteomes" id="UP000294225">
    <property type="component" value="Unassembled WGS sequence"/>
</dbReference>
<feature type="binding site" evidence="5">
    <location>
        <position position="113"/>
    </location>
    <ligand>
        <name>substrate</name>
    </ligand>
</feature>
<dbReference type="InterPro" id="IPR018170">
    <property type="entry name" value="Aldo/ket_reductase_CS"/>
</dbReference>
<evidence type="ECO:0000256" key="2">
    <source>
        <dbReference type="ARBA" id="ARBA00022857"/>
    </source>
</evidence>
<dbReference type="SUPFAM" id="SSF51430">
    <property type="entry name" value="NAD(P)-linked oxidoreductase"/>
    <property type="match status" value="1"/>
</dbReference>
<dbReference type="Gene3D" id="3.20.20.100">
    <property type="entry name" value="NADP-dependent oxidoreductase domain"/>
    <property type="match status" value="1"/>
</dbReference>
<name>A0A4R0IF89_9ACTN</name>
<evidence type="ECO:0000256" key="6">
    <source>
        <dbReference type="PIRSR" id="PIRSR000097-3"/>
    </source>
</evidence>
<feature type="active site" description="Proton donor" evidence="4">
    <location>
        <position position="55"/>
    </location>
</feature>
<dbReference type="PROSITE" id="PS00063">
    <property type="entry name" value="ALDOKETO_REDUCTASE_3"/>
    <property type="match status" value="1"/>
</dbReference>
<dbReference type="InterPro" id="IPR036812">
    <property type="entry name" value="NAD(P)_OxRdtase_dom_sf"/>
</dbReference>
<dbReference type="EMBL" id="SJKC01000007">
    <property type="protein sequence ID" value="TCC30680.1"/>
    <property type="molecule type" value="Genomic_DNA"/>
</dbReference>
<dbReference type="Pfam" id="PF00248">
    <property type="entry name" value="Aldo_ket_red"/>
    <property type="match status" value="1"/>
</dbReference>
<dbReference type="PROSITE" id="PS00798">
    <property type="entry name" value="ALDOKETO_REDUCTASE_1"/>
    <property type="match status" value="1"/>
</dbReference>
<dbReference type="GO" id="GO:0016616">
    <property type="term" value="F:oxidoreductase activity, acting on the CH-OH group of donors, NAD or NADP as acceptor"/>
    <property type="evidence" value="ECO:0007669"/>
    <property type="project" value="UniProtKB-ARBA"/>
</dbReference>
<gene>
    <name evidence="8" type="ORF">E0H92_36765</name>
</gene>
<keyword evidence="2" id="KW-0521">NADP</keyword>
<evidence type="ECO:0000313" key="8">
    <source>
        <dbReference type="EMBL" id="TCC30680.1"/>
    </source>
</evidence>
<accession>A0A4R0IF89</accession>
<evidence type="ECO:0000256" key="5">
    <source>
        <dbReference type="PIRSR" id="PIRSR000097-2"/>
    </source>
</evidence>
<comment type="similarity">
    <text evidence="1">Belongs to the aldo/keto reductase family.</text>
</comment>
<feature type="site" description="Lowers pKa of active site Tyr" evidence="6">
    <location>
        <position position="80"/>
    </location>
</feature>
<organism evidence="8 9">
    <name type="scientific">Kribbella speibonae</name>
    <dbReference type="NCBI Taxonomy" id="1572660"/>
    <lineage>
        <taxon>Bacteria</taxon>
        <taxon>Bacillati</taxon>
        <taxon>Actinomycetota</taxon>
        <taxon>Actinomycetes</taxon>
        <taxon>Propionibacteriales</taxon>
        <taxon>Kribbellaceae</taxon>
        <taxon>Kribbella</taxon>
    </lineage>
</organism>
<reference evidence="8 9" key="1">
    <citation type="submission" date="2019-02" db="EMBL/GenBank/DDBJ databases">
        <title>Kribbella capetownensis sp. nov. and Kribbella speibonae sp. nov., isolated from soil.</title>
        <authorList>
            <person name="Curtis S.M."/>
            <person name="Norton I."/>
            <person name="Everest G.J."/>
            <person name="Meyers P.R."/>
        </authorList>
    </citation>
    <scope>NUCLEOTIDE SEQUENCE [LARGE SCALE GENOMIC DNA]</scope>
    <source>
        <strain evidence="8 9">YM55</strain>
    </source>
</reference>
<evidence type="ECO:0000256" key="1">
    <source>
        <dbReference type="ARBA" id="ARBA00007905"/>
    </source>
</evidence>
<dbReference type="PANTHER" id="PTHR43827:SF3">
    <property type="entry name" value="NADP-DEPENDENT OXIDOREDUCTASE DOMAIN-CONTAINING PROTEIN"/>
    <property type="match status" value="1"/>
</dbReference>
<evidence type="ECO:0000313" key="9">
    <source>
        <dbReference type="Proteomes" id="UP000294225"/>
    </source>
</evidence>
<dbReference type="InterPro" id="IPR023210">
    <property type="entry name" value="NADP_OxRdtase_dom"/>
</dbReference>
<dbReference type="FunFam" id="3.20.20.100:FF:000015">
    <property type="entry name" value="Oxidoreductase, aldo/keto reductase family"/>
    <property type="match status" value="1"/>
</dbReference>
<comment type="caution">
    <text evidence="8">The sequence shown here is derived from an EMBL/GenBank/DDBJ whole genome shotgun (WGS) entry which is preliminary data.</text>
</comment>
<sequence>MTSGASLPSCVPLNNGTQMPRIGLGTWRLDGRAGEKAVEQALDIGYRSIDTAAQYGNEEAVGRAARRSGVPREDLFVTTKLGNGEHRFADALRAFDASLQRLQMDYVDLYLIHWPLPAQGRTSEAWHALEDIHGTGRARAIGVSNFTIDLLDRLLTSAQIVPAINQVELHPGFQQGGMRSFAAARGIVVEAWRPLGERDRLFQTPAVQELARKHSRTPAQIVLRWHLQLGHLVIPKTVHPERMRSNLDVFDFRLDDNDLKILGAFESGRRLGEDPDVVNE</sequence>
<dbReference type="PIRSF" id="PIRSF000097">
    <property type="entry name" value="AKR"/>
    <property type="match status" value="1"/>
</dbReference>
<dbReference type="PRINTS" id="PR00069">
    <property type="entry name" value="ALDKETRDTASE"/>
</dbReference>
<dbReference type="PROSITE" id="PS00062">
    <property type="entry name" value="ALDOKETO_REDUCTASE_2"/>
    <property type="match status" value="1"/>
</dbReference>
<keyword evidence="3" id="KW-0560">Oxidoreductase</keyword>
<dbReference type="InterPro" id="IPR020471">
    <property type="entry name" value="AKR"/>
</dbReference>
<dbReference type="AlphaFoldDB" id="A0A4R0IF89"/>
<evidence type="ECO:0000256" key="4">
    <source>
        <dbReference type="PIRSR" id="PIRSR000097-1"/>
    </source>
</evidence>
<feature type="domain" description="NADP-dependent oxidoreductase" evidence="7">
    <location>
        <begin position="21"/>
        <end position="262"/>
    </location>
</feature>
<dbReference type="PANTHER" id="PTHR43827">
    <property type="entry name" value="2,5-DIKETO-D-GLUCONIC ACID REDUCTASE"/>
    <property type="match status" value="1"/>
</dbReference>
<evidence type="ECO:0000256" key="3">
    <source>
        <dbReference type="ARBA" id="ARBA00023002"/>
    </source>
</evidence>
<proteinExistence type="inferred from homology"/>